<dbReference type="KEGG" id="bcai:K788_0005894"/>
<evidence type="ECO:0000313" key="1">
    <source>
        <dbReference type="EMBL" id="ALL62836.1"/>
    </source>
</evidence>
<dbReference type="Proteomes" id="UP000019146">
    <property type="component" value="Chromosome 1"/>
</dbReference>
<protein>
    <submittedName>
        <fullName evidence="1">Uncharacterized protein</fullName>
    </submittedName>
</protein>
<dbReference type="AlphaFoldDB" id="A0A0P0R507"/>
<evidence type="ECO:0000313" key="2">
    <source>
        <dbReference type="Proteomes" id="UP000019146"/>
    </source>
</evidence>
<dbReference type="EMBL" id="CP012746">
    <property type="protein sequence ID" value="ALL62836.1"/>
    <property type="molecule type" value="Genomic_DNA"/>
</dbReference>
<proteinExistence type="predicted"/>
<gene>
    <name evidence="1" type="ORF">K788_0005894</name>
</gene>
<reference evidence="1 2" key="1">
    <citation type="journal article" date="2014" name="Genome Announc.">
        <title>Draft Genome Sequence of the Haloacid-Degrading Burkholderia caribensis Strain MBA4.</title>
        <authorList>
            <person name="Pan Y."/>
            <person name="Kong K.F."/>
            <person name="Tsang J.S."/>
        </authorList>
    </citation>
    <scope>NUCLEOTIDE SEQUENCE [LARGE SCALE GENOMIC DNA]</scope>
    <source>
        <strain evidence="1 2">MBA4</strain>
    </source>
</reference>
<organism evidence="1 2">
    <name type="scientific">Paraburkholderia caribensis MBA4</name>
    <dbReference type="NCBI Taxonomy" id="1323664"/>
    <lineage>
        <taxon>Bacteria</taxon>
        <taxon>Pseudomonadati</taxon>
        <taxon>Pseudomonadota</taxon>
        <taxon>Betaproteobacteria</taxon>
        <taxon>Burkholderiales</taxon>
        <taxon>Burkholderiaceae</taxon>
        <taxon>Paraburkholderia</taxon>
    </lineage>
</organism>
<accession>A0A0P0R507</accession>
<name>A0A0P0R507_9BURK</name>
<sequence>MRLRRRIEHVTEAGVTDSVTHRFLVRHLNERRHETVTRWVAARAVRA</sequence>